<organism evidence="1 2">
    <name type="scientific">Sphingomonas qomolangmaensis</name>
    <dbReference type="NCBI Taxonomy" id="2918765"/>
    <lineage>
        <taxon>Bacteria</taxon>
        <taxon>Pseudomonadati</taxon>
        <taxon>Pseudomonadota</taxon>
        <taxon>Alphaproteobacteria</taxon>
        <taxon>Sphingomonadales</taxon>
        <taxon>Sphingomonadaceae</taxon>
        <taxon>Sphingomonas</taxon>
    </lineage>
</organism>
<dbReference type="PANTHER" id="PTHR38477:SF1">
    <property type="entry name" value="MUREIN L,D-TRANSPEPTIDASE CATALYTIC DOMAIN FAMILY PROTEIN"/>
    <property type="match status" value="1"/>
</dbReference>
<dbReference type="Proteomes" id="UP001058533">
    <property type="component" value="Chromosome"/>
</dbReference>
<dbReference type="InterPro" id="IPR032676">
    <property type="entry name" value="YkuD_2"/>
</dbReference>
<gene>
    <name evidence="1" type="ORF">NMP03_07330</name>
</gene>
<name>A0ABY5LD89_9SPHN</name>
<dbReference type="RefSeq" id="WP_256507828.1">
    <property type="nucleotide sequence ID" value="NZ_CP101740.1"/>
</dbReference>
<dbReference type="PANTHER" id="PTHR38477">
    <property type="entry name" value="HYPOTHETICAL EXPORTED PROTEIN"/>
    <property type="match status" value="1"/>
</dbReference>
<dbReference type="PROSITE" id="PS51318">
    <property type="entry name" value="TAT"/>
    <property type="match status" value="1"/>
</dbReference>
<evidence type="ECO:0000313" key="2">
    <source>
        <dbReference type="Proteomes" id="UP001058533"/>
    </source>
</evidence>
<accession>A0ABY5LD89</accession>
<dbReference type="InterPro" id="IPR006311">
    <property type="entry name" value="TAT_signal"/>
</dbReference>
<keyword evidence="2" id="KW-1185">Reference proteome</keyword>
<protein>
    <submittedName>
        <fullName evidence="1">Murein L,D-transpeptidase catalytic domain family protein</fullName>
    </submittedName>
</protein>
<evidence type="ECO:0000313" key="1">
    <source>
        <dbReference type="EMBL" id="UUL83993.1"/>
    </source>
</evidence>
<dbReference type="Pfam" id="PF13645">
    <property type="entry name" value="YkuD_2"/>
    <property type="match status" value="1"/>
</dbReference>
<proteinExistence type="predicted"/>
<reference evidence="1" key="1">
    <citation type="submission" date="2022-07" db="EMBL/GenBank/DDBJ databases">
        <title>Sphingomonas sp. nov., a novel bacterium isolated from the north slope of the Mount Everest.</title>
        <authorList>
            <person name="Cui X."/>
            <person name="Liu Y."/>
        </authorList>
    </citation>
    <scope>NUCLEOTIDE SEQUENCE</scope>
    <source>
        <strain evidence="1">S5-59</strain>
    </source>
</reference>
<dbReference type="EMBL" id="CP101740">
    <property type="protein sequence ID" value="UUL83993.1"/>
    <property type="molecule type" value="Genomic_DNA"/>
</dbReference>
<sequence length="246" mass="26251">MYGVNQTSEEVNNLLTKSASRRTLLRGSLVAGAVLAVPSCVRAPVDRMAGRGIEPLASRPPAPAPYVAPKFDPRRIAGVRRPLLERALAARDTHRRSITKRDRIAVVDFGAGSAAPRMHLVDVANGRVTDLLVAHGSGSDPRHTGFLQHFSNVDGSNASCEGAFATSDYYVGKHGRSQRLLGLDPTNDNALARAIVVHGAWYAEAEMLAIHGKLGRSQGCFAVGDARLQQVFNHLGEGALIYAAKA</sequence>